<sequence length="73" mass="8736">MNFGKRAIDDNWIDMMRKDSDGPEVLHKKSNFDREFMNFGKRMEPFGRSQAYLNKKNINPNAFSREFLSFGRR</sequence>
<organism evidence="1 2">
    <name type="scientific">Setaria digitata</name>
    <dbReference type="NCBI Taxonomy" id="48799"/>
    <lineage>
        <taxon>Eukaryota</taxon>
        <taxon>Metazoa</taxon>
        <taxon>Ecdysozoa</taxon>
        <taxon>Nematoda</taxon>
        <taxon>Chromadorea</taxon>
        <taxon>Rhabditida</taxon>
        <taxon>Spirurina</taxon>
        <taxon>Spiruromorpha</taxon>
        <taxon>Filarioidea</taxon>
        <taxon>Setariidae</taxon>
        <taxon>Setaria</taxon>
    </lineage>
</organism>
<evidence type="ECO:0000313" key="2">
    <source>
        <dbReference type="WBParaSite" id="sdigi.contig297.g7188.t1"/>
    </source>
</evidence>
<keyword evidence="1" id="KW-1185">Reference proteome</keyword>
<evidence type="ECO:0000313" key="1">
    <source>
        <dbReference type="Proteomes" id="UP000887581"/>
    </source>
</evidence>
<dbReference type="Proteomes" id="UP000887581">
    <property type="component" value="Unplaced"/>
</dbReference>
<dbReference type="AlphaFoldDB" id="A0A915PPC5"/>
<reference evidence="2" key="1">
    <citation type="submission" date="2022-11" db="UniProtKB">
        <authorList>
            <consortium name="WormBaseParasite"/>
        </authorList>
    </citation>
    <scope>IDENTIFICATION</scope>
</reference>
<dbReference type="WBParaSite" id="sdigi.contig297.g7188.t1">
    <property type="protein sequence ID" value="sdigi.contig297.g7188.t1"/>
    <property type="gene ID" value="sdigi.contig297.g7188"/>
</dbReference>
<accession>A0A915PPC5</accession>
<name>A0A915PPC5_9BILA</name>
<proteinExistence type="predicted"/>
<protein>
    <submittedName>
        <fullName evidence="2">Uncharacterized protein</fullName>
    </submittedName>
</protein>